<keyword evidence="1" id="KW-0472">Membrane</keyword>
<evidence type="ECO:0000313" key="2">
    <source>
        <dbReference type="EMBL" id="KHJ82827.1"/>
    </source>
</evidence>
<protein>
    <recommendedName>
        <fullName evidence="4">Kazal-like domain-containing protein</fullName>
    </recommendedName>
</protein>
<feature type="transmembrane region" description="Helical" evidence="1">
    <location>
        <begin position="57"/>
        <end position="77"/>
    </location>
</feature>
<accession>A0A0B1SGZ8</accession>
<feature type="non-terminal residue" evidence="2">
    <location>
        <position position="1"/>
    </location>
</feature>
<sequence>LFRFFVFIGKYLEIQFGVPQYKIQKYLAGAGVVGFAVGVMIGSICMKRFHLQGRKAATWVACCSFACGIASFLNGAIGCKSIIHEIGSQGLTNNFTFPPCRPDCVCDGMPFYPVCNTLGDVFYSPCQAGCPLTGANFTIFKKVASMRQAKTS</sequence>
<dbReference type="Proteomes" id="UP000053660">
    <property type="component" value="Unassembled WGS sequence"/>
</dbReference>
<name>A0A0B1SGZ8_OESDE</name>
<dbReference type="InterPro" id="IPR004156">
    <property type="entry name" value="OATP"/>
</dbReference>
<proteinExistence type="predicted"/>
<dbReference type="EMBL" id="KN576875">
    <property type="protein sequence ID" value="KHJ82827.1"/>
    <property type="molecule type" value="Genomic_DNA"/>
</dbReference>
<gene>
    <name evidence="2" type="ORF">OESDEN_17478</name>
</gene>
<keyword evidence="1" id="KW-1133">Transmembrane helix</keyword>
<dbReference type="AlphaFoldDB" id="A0A0B1SGZ8"/>
<dbReference type="GO" id="GO:0043252">
    <property type="term" value="P:sodium-independent organic anion transport"/>
    <property type="evidence" value="ECO:0007669"/>
    <property type="project" value="TreeGrafter"/>
</dbReference>
<dbReference type="GO" id="GO:0016323">
    <property type="term" value="C:basolateral plasma membrane"/>
    <property type="evidence" value="ECO:0007669"/>
    <property type="project" value="TreeGrafter"/>
</dbReference>
<keyword evidence="3" id="KW-1185">Reference proteome</keyword>
<feature type="transmembrane region" description="Helical" evidence="1">
    <location>
        <begin position="26"/>
        <end position="45"/>
    </location>
</feature>
<evidence type="ECO:0000313" key="3">
    <source>
        <dbReference type="Proteomes" id="UP000053660"/>
    </source>
</evidence>
<dbReference type="OrthoDB" id="5062115at2759"/>
<dbReference type="PANTHER" id="PTHR11388">
    <property type="entry name" value="ORGANIC ANION TRANSPORTER"/>
    <property type="match status" value="1"/>
</dbReference>
<evidence type="ECO:0000256" key="1">
    <source>
        <dbReference type="SAM" id="Phobius"/>
    </source>
</evidence>
<dbReference type="Pfam" id="PF03137">
    <property type="entry name" value="OATP"/>
    <property type="match status" value="1"/>
</dbReference>
<dbReference type="PANTHER" id="PTHR11388:SF150">
    <property type="entry name" value="SOLUTE CARRIER ORGANIC ANION TRANSPORTER FAMILY MEMBER"/>
    <property type="match status" value="1"/>
</dbReference>
<organism evidence="2 3">
    <name type="scientific">Oesophagostomum dentatum</name>
    <name type="common">Nodular worm</name>
    <dbReference type="NCBI Taxonomy" id="61180"/>
    <lineage>
        <taxon>Eukaryota</taxon>
        <taxon>Metazoa</taxon>
        <taxon>Ecdysozoa</taxon>
        <taxon>Nematoda</taxon>
        <taxon>Chromadorea</taxon>
        <taxon>Rhabditida</taxon>
        <taxon>Rhabditina</taxon>
        <taxon>Rhabditomorpha</taxon>
        <taxon>Strongyloidea</taxon>
        <taxon>Strongylidae</taxon>
        <taxon>Oesophagostomum</taxon>
    </lineage>
</organism>
<evidence type="ECO:0008006" key="4">
    <source>
        <dbReference type="Google" id="ProtNLM"/>
    </source>
</evidence>
<keyword evidence="1" id="KW-0812">Transmembrane</keyword>
<dbReference type="GO" id="GO:0015347">
    <property type="term" value="F:sodium-independent organic anion transmembrane transporter activity"/>
    <property type="evidence" value="ECO:0007669"/>
    <property type="project" value="TreeGrafter"/>
</dbReference>
<reference evidence="2 3" key="1">
    <citation type="submission" date="2014-03" db="EMBL/GenBank/DDBJ databases">
        <title>Draft genome of the hookworm Oesophagostomum dentatum.</title>
        <authorList>
            <person name="Mitreva M."/>
        </authorList>
    </citation>
    <scope>NUCLEOTIDE SEQUENCE [LARGE SCALE GENOMIC DNA]</scope>
    <source>
        <strain evidence="2 3">OD-Hann</strain>
    </source>
</reference>